<accession>A0A840NX57</accession>
<evidence type="ECO:0000313" key="2">
    <source>
        <dbReference type="Proteomes" id="UP000578449"/>
    </source>
</evidence>
<comment type="caution">
    <text evidence="1">The sequence shown here is derived from an EMBL/GenBank/DDBJ whole genome shotgun (WGS) entry which is preliminary data.</text>
</comment>
<organism evidence="1 2">
    <name type="scientific">Thermocatellispora tengchongensis</name>
    <dbReference type="NCBI Taxonomy" id="1073253"/>
    <lineage>
        <taxon>Bacteria</taxon>
        <taxon>Bacillati</taxon>
        <taxon>Actinomycetota</taxon>
        <taxon>Actinomycetes</taxon>
        <taxon>Streptosporangiales</taxon>
        <taxon>Streptosporangiaceae</taxon>
        <taxon>Thermocatellispora</taxon>
    </lineage>
</organism>
<evidence type="ECO:0008006" key="3">
    <source>
        <dbReference type="Google" id="ProtNLM"/>
    </source>
</evidence>
<evidence type="ECO:0000313" key="1">
    <source>
        <dbReference type="EMBL" id="MBB5130786.1"/>
    </source>
</evidence>
<name>A0A840NX57_9ACTN</name>
<dbReference type="EMBL" id="JACHGN010000001">
    <property type="protein sequence ID" value="MBB5130786.1"/>
    <property type="molecule type" value="Genomic_DNA"/>
</dbReference>
<protein>
    <recommendedName>
        <fullName evidence="3">DUF4352 domain-containing protein</fullName>
    </recommendedName>
</protein>
<gene>
    <name evidence="1" type="ORF">HNP84_000474</name>
</gene>
<dbReference type="RefSeq" id="WP_185047615.1">
    <property type="nucleotide sequence ID" value="NZ_BAABIX010000013.1"/>
</dbReference>
<reference evidence="1 2" key="1">
    <citation type="submission" date="2020-08" db="EMBL/GenBank/DDBJ databases">
        <title>Genomic Encyclopedia of Type Strains, Phase IV (KMG-IV): sequencing the most valuable type-strain genomes for metagenomic binning, comparative biology and taxonomic classification.</title>
        <authorList>
            <person name="Goeker M."/>
        </authorList>
    </citation>
    <scope>NUCLEOTIDE SEQUENCE [LARGE SCALE GENOMIC DNA]</scope>
    <source>
        <strain evidence="1 2">DSM 45615</strain>
    </source>
</reference>
<dbReference type="AlphaFoldDB" id="A0A840NX57"/>
<sequence length="189" mass="20805">MKRNLAFALGLLLVLPALVALRVLPWRHKYEVSTKTASEIVTASAGRAAVMAGMEWRLKSITEGVPQQGARPIPPRTKVAVAVYSVKPVTAQAVKWFDDPKAGLACPAVAVDGLGRRWKATIRRDLVPEDGQHAYGCVIVKDRDENVPLPLNQERTIRAVFVVPQDALRSLGLEVRVSTWEQGLVRLNR</sequence>
<dbReference type="Proteomes" id="UP000578449">
    <property type="component" value="Unassembled WGS sequence"/>
</dbReference>
<keyword evidence="2" id="KW-1185">Reference proteome</keyword>
<proteinExistence type="predicted"/>